<feature type="domain" description="YhcG N-terminal" evidence="3">
    <location>
        <begin position="68"/>
        <end position="114"/>
    </location>
</feature>
<feature type="compositionally biased region" description="Low complexity" evidence="1">
    <location>
        <begin position="12"/>
        <end position="24"/>
    </location>
</feature>
<feature type="domain" description="YhcG PDDEXK nuclease" evidence="2">
    <location>
        <begin position="139"/>
        <end position="291"/>
    </location>
</feature>
<sequence length="298" mass="34785">MNSSSQISATLSRKSSSRNQSTSSVDKIDLKIQPSEIHSAISNNSNDSLTSNQRDGSDSDCQLLPDFRLSWSHYVKLMRINNPEERRFYEIECLNNNWSLREFERQFNSSLYERLVLSRDKAKVWELSEKGQILENPKDVIKDPIVLEFLGLPELASFSETELEQQIINKLENFMLELGKGFTFVGRQVRITFDEKHFHIDLVLYNRLLRCFVLIELKLGELSPQDLGQLQMYVNYYDRFVKLDDECKTIGIILCKLKNDTLVEITLPEENTQIFAEQYQMVLPGKEELRKLIEEKDI</sequence>
<feature type="compositionally biased region" description="Polar residues" evidence="1">
    <location>
        <begin position="1"/>
        <end position="11"/>
    </location>
</feature>
<comment type="caution">
    <text evidence="4">The sequence shown here is derived from an EMBL/GenBank/DDBJ whole genome shotgun (WGS) entry which is preliminary data.</text>
</comment>
<dbReference type="Pfam" id="PF17761">
    <property type="entry name" value="DUF1016_N"/>
    <property type="match status" value="1"/>
</dbReference>
<proteinExistence type="predicted"/>
<gene>
    <name evidence="4" type="ORF">MsAg5_05330</name>
</gene>
<evidence type="ECO:0000313" key="5">
    <source>
        <dbReference type="Proteomes" id="UP001271789"/>
    </source>
</evidence>
<protein>
    <recommendedName>
        <fullName evidence="6">DUF1016 domain-containing protein</fullName>
    </recommendedName>
</protein>
<dbReference type="InterPro" id="IPR011856">
    <property type="entry name" value="tRNA_endonuc-like_dom_sf"/>
</dbReference>
<evidence type="ECO:0000256" key="1">
    <source>
        <dbReference type="SAM" id="MobiDB-lite"/>
    </source>
</evidence>
<dbReference type="Proteomes" id="UP001271789">
    <property type="component" value="Unassembled WGS sequence"/>
</dbReference>
<dbReference type="InterPro" id="IPR041527">
    <property type="entry name" value="YhcG_N"/>
</dbReference>
<evidence type="ECO:0008006" key="6">
    <source>
        <dbReference type="Google" id="ProtNLM"/>
    </source>
</evidence>
<evidence type="ECO:0000259" key="2">
    <source>
        <dbReference type="Pfam" id="PF06250"/>
    </source>
</evidence>
<accession>A0AAE4MJB7</accession>
<evidence type="ECO:0000259" key="3">
    <source>
        <dbReference type="Pfam" id="PF17761"/>
    </source>
</evidence>
<dbReference type="Gene3D" id="3.40.1350.10">
    <property type="match status" value="1"/>
</dbReference>
<name>A0AAE4MJB7_9EURY</name>
<dbReference type="PANTHER" id="PTHR30547">
    <property type="entry name" value="UNCHARACTERIZED PROTEIN YHCG-RELATED"/>
    <property type="match status" value="1"/>
</dbReference>
<evidence type="ECO:0000313" key="4">
    <source>
        <dbReference type="EMBL" id="MDV0446683.1"/>
    </source>
</evidence>
<organism evidence="4 5">
    <name type="scientific">Methanolapillus africanus</name>
    <dbReference type="NCBI Taxonomy" id="3028297"/>
    <lineage>
        <taxon>Archaea</taxon>
        <taxon>Methanobacteriati</taxon>
        <taxon>Methanobacteriota</taxon>
        <taxon>Stenosarchaea group</taxon>
        <taxon>Methanomicrobia</taxon>
        <taxon>Methanosarcinales</taxon>
        <taxon>Methanosarcinaceae</taxon>
        <taxon>Methanolapillus</taxon>
    </lineage>
</organism>
<dbReference type="Pfam" id="PF06250">
    <property type="entry name" value="YhcG_C"/>
    <property type="match status" value="1"/>
</dbReference>
<dbReference type="GO" id="GO:0003676">
    <property type="term" value="F:nucleic acid binding"/>
    <property type="evidence" value="ECO:0007669"/>
    <property type="project" value="InterPro"/>
</dbReference>
<feature type="region of interest" description="Disordered" evidence="1">
    <location>
        <begin position="1"/>
        <end position="31"/>
    </location>
</feature>
<dbReference type="PANTHER" id="PTHR30547:SF5">
    <property type="entry name" value="NUCLEASE YHCG-RELATED"/>
    <property type="match status" value="1"/>
</dbReference>
<dbReference type="InterPro" id="IPR053148">
    <property type="entry name" value="PD-DEXK-like_domain"/>
</dbReference>
<reference evidence="4" key="1">
    <citation type="submission" date="2023-06" db="EMBL/GenBank/DDBJ databases">
        <title>Genome sequence of Methanosarcinaceae archaeon Ag5.</title>
        <authorList>
            <person name="Protasov E."/>
            <person name="Platt K."/>
            <person name="Poehlein A."/>
            <person name="Daniel R."/>
            <person name="Brune A."/>
        </authorList>
    </citation>
    <scope>NUCLEOTIDE SEQUENCE</scope>
    <source>
        <strain evidence="4">Ag5</strain>
    </source>
</reference>
<dbReference type="AlphaFoldDB" id="A0AAE4MJB7"/>
<dbReference type="EMBL" id="JAWDKD010000009">
    <property type="protein sequence ID" value="MDV0446683.1"/>
    <property type="molecule type" value="Genomic_DNA"/>
</dbReference>
<keyword evidence="5" id="KW-1185">Reference proteome</keyword>
<dbReference type="InterPro" id="IPR009362">
    <property type="entry name" value="YhcG_C"/>
</dbReference>